<dbReference type="EMBL" id="VJMJ01000159">
    <property type="protein sequence ID" value="KAF0729869.1"/>
    <property type="molecule type" value="Genomic_DNA"/>
</dbReference>
<accession>A0A6G0WR18</accession>
<keyword evidence="3" id="KW-1185">Reference proteome</keyword>
<protein>
    <submittedName>
        <fullName evidence="2">Uncharacterized protein</fullName>
    </submittedName>
</protein>
<keyword evidence="1" id="KW-0812">Transmembrane</keyword>
<dbReference type="Proteomes" id="UP000481153">
    <property type="component" value="Unassembled WGS sequence"/>
</dbReference>
<comment type="caution">
    <text evidence="2">The sequence shown here is derived from an EMBL/GenBank/DDBJ whole genome shotgun (WGS) entry which is preliminary data.</text>
</comment>
<keyword evidence="1" id="KW-1133">Transmembrane helix</keyword>
<evidence type="ECO:0000313" key="3">
    <source>
        <dbReference type="Proteomes" id="UP000481153"/>
    </source>
</evidence>
<dbReference type="PANTHER" id="PTHR22538:SF1">
    <property type="entry name" value="VWFD DOMAIN-CONTAINING PROTEIN"/>
    <property type="match status" value="1"/>
</dbReference>
<evidence type="ECO:0000313" key="2">
    <source>
        <dbReference type="EMBL" id="KAF0729869.1"/>
    </source>
</evidence>
<feature type="transmembrane region" description="Helical" evidence="1">
    <location>
        <begin position="40"/>
        <end position="61"/>
    </location>
</feature>
<reference evidence="2 3" key="1">
    <citation type="submission" date="2019-07" db="EMBL/GenBank/DDBJ databases">
        <title>Genomics analysis of Aphanomyces spp. identifies a new class of oomycete effector associated with host adaptation.</title>
        <authorList>
            <person name="Gaulin E."/>
        </authorList>
    </citation>
    <scope>NUCLEOTIDE SEQUENCE [LARGE SCALE GENOMIC DNA]</scope>
    <source>
        <strain evidence="2 3">ATCC 201684</strain>
    </source>
</reference>
<name>A0A6G0WR18_9STRA</name>
<dbReference type="AlphaFoldDB" id="A0A6G0WR18"/>
<dbReference type="InterPro" id="IPR029058">
    <property type="entry name" value="AB_hydrolase_fold"/>
</dbReference>
<dbReference type="Gene3D" id="3.40.50.1820">
    <property type="entry name" value="alpha/beta hydrolase"/>
    <property type="match status" value="1"/>
</dbReference>
<organism evidence="2 3">
    <name type="scientific">Aphanomyces euteiches</name>
    <dbReference type="NCBI Taxonomy" id="100861"/>
    <lineage>
        <taxon>Eukaryota</taxon>
        <taxon>Sar</taxon>
        <taxon>Stramenopiles</taxon>
        <taxon>Oomycota</taxon>
        <taxon>Saprolegniomycetes</taxon>
        <taxon>Saprolegniales</taxon>
        <taxon>Verrucalvaceae</taxon>
        <taxon>Aphanomyces</taxon>
    </lineage>
</organism>
<evidence type="ECO:0000256" key="1">
    <source>
        <dbReference type="SAM" id="Phobius"/>
    </source>
</evidence>
<dbReference type="VEuPathDB" id="FungiDB:AeMF1_007263"/>
<gene>
    <name evidence="2" type="ORF">Ae201684_012513</name>
</gene>
<dbReference type="SUPFAM" id="SSF53474">
    <property type="entry name" value="alpha/beta-Hydrolases"/>
    <property type="match status" value="1"/>
</dbReference>
<dbReference type="PANTHER" id="PTHR22538">
    <property type="entry name" value="CILIA- AND FLAGELLA-ASSOCIATED PROTEIN 74"/>
    <property type="match status" value="1"/>
</dbReference>
<sequence length="558" mass="59219">MDSPSDRNRAMTLTPSLFDSLESPNTKAQAQAQRSRRFRIGVLVAALLGVACVAIGAVVVFRQKSHNSSATLLAAAQATPAIKLTLQFKRESMYYYGQSSAVVYAFPRTSSSGANLGYDGVLELKQGTTIEKQQTTAASCLTASQMPTFNVVDSTLHNAKVIDRATVGSTTLEATTDCPQGKLLSVAFGGEKFIVCTAGDDKVKQITGQDMNIDVEYLSSLAGVPSLDVPKALDGSVLSCQTIAPKSVATVETKSFSEVTTAFTETLLGTRQESLFGSDCQCKARKPCLFVHGVFNFIEGPLSDTFPLYWGDVHKHVPCCSSIKFVHFDTINQGWNDDSIQNSLCKAALQVSGSSTKTVGPLNLITHSMGNMITGAALATGKCSLSKDVTWISSAGPMKGSESANLLAEKCLGGGLDVIISVPLEFLGFCPPTRAFASLYYQDSVNAATQKLLVASAKARANHPNKKVLCGTSAYGINSIFSIPLQIIGSWSEHNGAHDGLVAVESCVAGLGNNFGFGGDITSTNYKGPLNHEDLAFRNGDGWLGDDRKPVKWLSCAL</sequence>
<keyword evidence="1" id="KW-0472">Membrane</keyword>
<proteinExistence type="predicted"/>